<organism evidence="1 2">
    <name type="scientific">Dyadobacter psychrotolerans</name>
    <dbReference type="NCBI Taxonomy" id="2541721"/>
    <lineage>
        <taxon>Bacteria</taxon>
        <taxon>Pseudomonadati</taxon>
        <taxon>Bacteroidota</taxon>
        <taxon>Cytophagia</taxon>
        <taxon>Cytophagales</taxon>
        <taxon>Spirosomataceae</taxon>
        <taxon>Dyadobacter</taxon>
    </lineage>
</organism>
<dbReference type="RefSeq" id="WP_131955865.1">
    <property type="nucleotide sequence ID" value="NZ_SMFL01000001.1"/>
</dbReference>
<gene>
    <name evidence="1" type="ORF">E0F88_01200</name>
</gene>
<accession>A0A4R5E0T6</accession>
<sequence>MNEEILSFVWRFGYYESVNLRTDEGSHLSVLRTGFKNRNAGPDFSDARVRIDGVDWVGCVEIHVKSSDWFLHTHETDPAYESVVLHVVWENDKPVYRQDSSLVPTLSLKGLVRLSVIERYNQLVQEDEEIPCSKSFEKVSELQKFSMLDRVLLERLDKKGEQVLNLLNANQQDWEETAYQWLTQHFGFKLNDPAFLRLSQAVPLKIILKHRNSLLQIEAILFGTAGLIPGNPEVDQSDITSLETSYIIALNREYKFLSAKYRLQNTQMKPHEWKFLRLRPAGFPTIRLAQLAVLLSKSNGLFSSLTSPKTVRPMHELLNLEQSEYWQKHFQFGKISKSKVPAMGKDAINLLIINAVVPLMVAYSKNRQQPEILERAISWLSEIPTENNRITREWEKLGMKVKTAGDSQALIEWFNNYCSKRKCLDCIVGSGLVRS</sequence>
<keyword evidence="2" id="KW-1185">Reference proteome</keyword>
<reference evidence="1 2" key="1">
    <citation type="submission" date="2019-03" db="EMBL/GenBank/DDBJ databases">
        <title>Dyadobacter AR-3-6 sp. nov., isolated from arctic soil.</title>
        <authorList>
            <person name="Chaudhary D.K."/>
        </authorList>
    </citation>
    <scope>NUCLEOTIDE SEQUENCE [LARGE SCALE GENOMIC DNA]</scope>
    <source>
        <strain evidence="1 2">AR-3-6</strain>
    </source>
</reference>
<dbReference type="AlphaFoldDB" id="A0A4R5E0T6"/>
<name>A0A4R5E0T6_9BACT</name>
<comment type="caution">
    <text evidence="1">The sequence shown here is derived from an EMBL/GenBank/DDBJ whole genome shotgun (WGS) entry which is preliminary data.</text>
</comment>
<dbReference type="EMBL" id="SMFL01000001">
    <property type="protein sequence ID" value="TDE18191.1"/>
    <property type="molecule type" value="Genomic_DNA"/>
</dbReference>
<evidence type="ECO:0000313" key="2">
    <source>
        <dbReference type="Proteomes" id="UP000294850"/>
    </source>
</evidence>
<protein>
    <submittedName>
        <fullName evidence="1">DUF2851 family protein</fullName>
    </submittedName>
</protein>
<proteinExistence type="predicted"/>
<dbReference type="Pfam" id="PF11013">
    <property type="entry name" value="DUF2851"/>
    <property type="match status" value="1"/>
</dbReference>
<evidence type="ECO:0000313" key="1">
    <source>
        <dbReference type="EMBL" id="TDE18191.1"/>
    </source>
</evidence>
<dbReference type="Proteomes" id="UP000294850">
    <property type="component" value="Unassembled WGS sequence"/>
</dbReference>
<dbReference type="InterPro" id="IPR021272">
    <property type="entry name" value="DUF2851"/>
</dbReference>
<dbReference type="OrthoDB" id="1005072at2"/>